<dbReference type="Proteomes" id="UP001564626">
    <property type="component" value="Unassembled WGS sequence"/>
</dbReference>
<accession>A0ABV4CHK8</accession>
<feature type="domain" description="FAD-dependent urate hydroxylase HpyO/Asp monooxygenase CreE-like FAD/NAD(P)-binding" evidence="1">
    <location>
        <begin position="12"/>
        <end position="186"/>
    </location>
</feature>
<sequence>MSTTDRGRAICLVGAGPRGTSVLERLCAWAAHRPTGRHLDVHVVDPFPPGPGRIWRRAQSDLLWMNSTVAAVRMFTGPEAAVHGPAGPLPSFAEWLSAVAPYELPAAQAASAQRLTGDSFAPRPLVGEYFTWVFDRVVGTAPESVRIVVHRTRATDVADGPDGSQVVTLADRSRLEVDQVVLAQGNFESRATPEERRLAEFADQHRLRYFPSGYFDEERIQEVPAGEPVLLRGFGLTFVDCMALLCEGRGGRFEQTGDGLAYRSSGREPVLFVGSRRGLPYHAKFGYPLPAGPQPLPRYFTADAARSRGAPLEFDRDLWPLLSKEVAAAYYREFFRARPDRVRGTWTDFAAALADLDWGGREWDELVARSVPAESDRFTWDLLDGHLEGTWGDAEALQREIRRYIDDDLRHRCDPAHSPQLAAVNGLLAAVEVLIGLVESEALSARSLVLELEKGFLPLVSFVTSGPPPRRLAELLALSRAGLVRFLGPDVAITADPERGIFRAASPVVPDVVEARCLIESRLRAPTLPDTGDDLLRRLRDRGECAARTHLEQGVGYTTGKIGVRASDHRLLHADGRAHPRRFAVGPYVAGVHAAGDGPVASGFFEISDLLARSALGIVASPEPAPA</sequence>
<evidence type="ECO:0000259" key="1">
    <source>
        <dbReference type="Pfam" id="PF13454"/>
    </source>
</evidence>
<comment type="caution">
    <text evidence="2">The sequence shown here is derived from an EMBL/GenBank/DDBJ whole genome shotgun (WGS) entry which is preliminary data.</text>
</comment>
<dbReference type="RefSeq" id="WP_345367188.1">
    <property type="nucleotide sequence ID" value="NZ_BAABII010000018.1"/>
</dbReference>
<dbReference type="PANTHER" id="PTHR40254:SF1">
    <property type="entry name" value="BLR0577 PROTEIN"/>
    <property type="match status" value="1"/>
</dbReference>
<evidence type="ECO:0000313" key="2">
    <source>
        <dbReference type="EMBL" id="MEY8040577.1"/>
    </source>
</evidence>
<gene>
    <name evidence="2" type="ORF">AB8O55_14320</name>
</gene>
<keyword evidence="3" id="KW-1185">Reference proteome</keyword>
<dbReference type="SUPFAM" id="SSF51905">
    <property type="entry name" value="FAD/NAD(P)-binding domain"/>
    <property type="match status" value="1"/>
</dbReference>
<evidence type="ECO:0000313" key="3">
    <source>
        <dbReference type="Proteomes" id="UP001564626"/>
    </source>
</evidence>
<dbReference type="Pfam" id="PF13454">
    <property type="entry name" value="NAD_binding_9"/>
    <property type="match status" value="1"/>
</dbReference>
<protein>
    <submittedName>
        <fullName evidence="2">FAD/NAD(P)-binding protein</fullName>
    </submittedName>
</protein>
<organism evidence="2 3">
    <name type="scientific">Saccharopolyspora cebuensis</name>
    <dbReference type="NCBI Taxonomy" id="418759"/>
    <lineage>
        <taxon>Bacteria</taxon>
        <taxon>Bacillati</taxon>
        <taxon>Actinomycetota</taxon>
        <taxon>Actinomycetes</taxon>
        <taxon>Pseudonocardiales</taxon>
        <taxon>Pseudonocardiaceae</taxon>
        <taxon>Saccharopolyspora</taxon>
    </lineage>
</organism>
<dbReference type="InterPro" id="IPR038732">
    <property type="entry name" value="HpyO/CreE_NAD-binding"/>
</dbReference>
<proteinExistence type="predicted"/>
<dbReference type="InterPro" id="IPR036188">
    <property type="entry name" value="FAD/NAD-bd_sf"/>
</dbReference>
<dbReference type="PANTHER" id="PTHR40254">
    <property type="entry name" value="BLR0577 PROTEIN"/>
    <property type="match status" value="1"/>
</dbReference>
<name>A0ABV4CHK8_9PSEU</name>
<dbReference type="InterPro" id="IPR052189">
    <property type="entry name" value="L-asp_N-monooxygenase_NS-form"/>
</dbReference>
<dbReference type="EMBL" id="JBGEHV010000023">
    <property type="protein sequence ID" value="MEY8040577.1"/>
    <property type="molecule type" value="Genomic_DNA"/>
</dbReference>
<reference evidence="2 3" key="1">
    <citation type="submission" date="2024-08" db="EMBL/GenBank/DDBJ databases">
        <title>Genome mining of Saccharopolyspora cebuensis PGLac3 from Nigerian medicinal plant.</title>
        <authorList>
            <person name="Ezeobiora C.E."/>
            <person name="Igbokwe N.H."/>
            <person name="Amin D.H."/>
            <person name="Mendie U.E."/>
        </authorList>
    </citation>
    <scope>NUCLEOTIDE SEQUENCE [LARGE SCALE GENOMIC DNA]</scope>
    <source>
        <strain evidence="2 3">PGLac3</strain>
    </source>
</reference>